<keyword evidence="8 10" id="KW-0472">Membrane</keyword>
<evidence type="ECO:0000256" key="10">
    <source>
        <dbReference type="SAM" id="Phobius"/>
    </source>
</evidence>
<name>A0A4Q2UDV7_9HYPH</name>
<feature type="transmembrane region" description="Helical" evidence="10">
    <location>
        <begin position="237"/>
        <end position="262"/>
    </location>
</feature>
<evidence type="ECO:0000313" key="12">
    <source>
        <dbReference type="Proteomes" id="UP000290759"/>
    </source>
</evidence>
<keyword evidence="7" id="KW-0406">Ion transport</keyword>
<evidence type="ECO:0000256" key="3">
    <source>
        <dbReference type="ARBA" id="ARBA00022449"/>
    </source>
</evidence>
<proteinExistence type="predicted"/>
<dbReference type="GO" id="GO:0042910">
    <property type="term" value="F:xenobiotic transmembrane transporter activity"/>
    <property type="evidence" value="ECO:0007669"/>
    <property type="project" value="InterPro"/>
</dbReference>
<dbReference type="Proteomes" id="UP000290759">
    <property type="component" value="Unassembled WGS sequence"/>
</dbReference>
<feature type="transmembrane region" description="Helical" evidence="10">
    <location>
        <begin position="99"/>
        <end position="118"/>
    </location>
</feature>
<dbReference type="InterPro" id="IPR002528">
    <property type="entry name" value="MATE_fam"/>
</dbReference>
<dbReference type="PIRSF" id="PIRSF006603">
    <property type="entry name" value="DinF"/>
    <property type="match status" value="1"/>
</dbReference>
<feature type="transmembrane region" description="Helical" evidence="10">
    <location>
        <begin position="138"/>
        <end position="158"/>
    </location>
</feature>
<keyword evidence="12" id="KW-1185">Reference proteome</keyword>
<evidence type="ECO:0000256" key="2">
    <source>
        <dbReference type="ARBA" id="ARBA00022448"/>
    </source>
</evidence>
<keyword evidence="5 10" id="KW-0812">Transmembrane</keyword>
<feature type="transmembrane region" description="Helical" evidence="10">
    <location>
        <begin position="282"/>
        <end position="306"/>
    </location>
</feature>
<dbReference type="PANTHER" id="PTHR43298">
    <property type="entry name" value="MULTIDRUG RESISTANCE PROTEIN NORM-RELATED"/>
    <property type="match status" value="1"/>
</dbReference>
<feature type="transmembrane region" description="Helical" evidence="10">
    <location>
        <begin position="170"/>
        <end position="192"/>
    </location>
</feature>
<organism evidence="11 12">
    <name type="scientific">Lichenibacterium minor</name>
    <dbReference type="NCBI Taxonomy" id="2316528"/>
    <lineage>
        <taxon>Bacteria</taxon>
        <taxon>Pseudomonadati</taxon>
        <taxon>Pseudomonadota</taxon>
        <taxon>Alphaproteobacteria</taxon>
        <taxon>Hyphomicrobiales</taxon>
        <taxon>Lichenihabitantaceae</taxon>
        <taxon>Lichenibacterium</taxon>
    </lineage>
</organism>
<keyword evidence="2" id="KW-0813">Transport</keyword>
<dbReference type="PANTHER" id="PTHR43298:SF2">
    <property type="entry name" value="FMN_FAD EXPORTER YEEO-RELATED"/>
    <property type="match status" value="1"/>
</dbReference>
<feature type="transmembrane region" description="Helical" evidence="10">
    <location>
        <begin position="327"/>
        <end position="352"/>
    </location>
</feature>
<dbReference type="OrthoDB" id="9780160at2"/>
<evidence type="ECO:0000256" key="9">
    <source>
        <dbReference type="ARBA" id="ARBA00031636"/>
    </source>
</evidence>
<feature type="transmembrane region" description="Helical" evidence="10">
    <location>
        <begin position="429"/>
        <end position="448"/>
    </location>
</feature>
<dbReference type="GO" id="GO:0006811">
    <property type="term" value="P:monoatomic ion transport"/>
    <property type="evidence" value="ECO:0007669"/>
    <property type="project" value="UniProtKB-KW"/>
</dbReference>
<evidence type="ECO:0000313" key="11">
    <source>
        <dbReference type="EMBL" id="RYC33501.1"/>
    </source>
</evidence>
<feature type="transmembrane region" description="Helical" evidence="10">
    <location>
        <begin position="53"/>
        <end position="78"/>
    </location>
</feature>
<reference evidence="11 12" key="1">
    <citation type="submission" date="2018-12" db="EMBL/GenBank/DDBJ databases">
        <authorList>
            <person name="Grouzdev D.S."/>
            <person name="Krutkina M.S."/>
        </authorList>
    </citation>
    <scope>NUCLEOTIDE SEQUENCE [LARGE SCALE GENOMIC DNA]</scope>
    <source>
        <strain evidence="11 12">RmlP026</strain>
    </source>
</reference>
<feature type="transmembrane region" description="Helical" evidence="10">
    <location>
        <begin position="372"/>
        <end position="392"/>
    </location>
</feature>
<evidence type="ECO:0000256" key="5">
    <source>
        <dbReference type="ARBA" id="ARBA00022692"/>
    </source>
</evidence>
<evidence type="ECO:0000256" key="6">
    <source>
        <dbReference type="ARBA" id="ARBA00022989"/>
    </source>
</evidence>
<feature type="transmembrane region" description="Helical" evidence="10">
    <location>
        <begin position="404"/>
        <end position="423"/>
    </location>
</feature>
<dbReference type="AlphaFoldDB" id="A0A4Q2UDV7"/>
<reference evidence="11 12" key="2">
    <citation type="submission" date="2019-02" db="EMBL/GenBank/DDBJ databases">
        <title>'Lichenibacterium ramalinii' gen. nov. sp. nov., 'Lichenibacterium minor' gen. nov. sp. nov.</title>
        <authorList>
            <person name="Pankratov T."/>
        </authorList>
    </citation>
    <scope>NUCLEOTIDE SEQUENCE [LARGE SCALE GENOMIC DNA]</scope>
    <source>
        <strain evidence="11 12">RmlP026</strain>
    </source>
</reference>
<accession>A0A4Q2UDV7</accession>
<evidence type="ECO:0000256" key="1">
    <source>
        <dbReference type="ARBA" id="ARBA00004429"/>
    </source>
</evidence>
<evidence type="ECO:0000256" key="8">
    <source>
        <dbReference type="ARBA" id="ARBA00023136"/>
    </source>
</evidence>
<evidence type="ECO:0000256" key="7">
    <source>
        <dbReference type="ARBA" id="ARBA00023065"/>
    </source>
</evidence>
<protein>
    <recommendedName>
        <fullName evidence="9">Multidrug-efflux transporter</fullName>
    </recommendedName>
</protein>
<feature type="transmembrane region" description="Helical" evidence="10">
    <location>
        <begin position="198"/>
        <end position="225"/>
    </location>
</feature>
<gene>
    <name evidence="11" type="ORF">D3273_03255</name>
</gene>
<dbReference type="NCBIfam" id="TIGR00797">
    <property type="entry name" value="matE"/>
    <property type="match status" value="1"/>
</dbReference>
<dbReference type="InterPro" id="IPR048279">
    <property type="entry name" value="MdtK-like"/>
</dbReference>
<dbReference type="EMBL" id="QYBB01000002">
    <property type="protein sequence ID" value="RYC33501.1"/>
    <property type="molecule type" value="Genomic_DNA"/>
</dbReference>
<comment type="caution">
    <text evidence="11">The sequence shown here is derived from an EMBL/GenBank/DDBJ whole genome shotgun (WGS) entry which is preliminary data.</text>
</comment>
<keyword evidence="3" id="KW-0050">Antiport</keyword>
<dbReference type="GO" id="GO:0015297">
    <property type="term" value="F:antiporter activity"/>
    <property type="evidence" value="ECO:0007669"/>
    <property type="project" value="UniProtKB-KW"/>
</dbReference>
<comment type="subcellular location">
    <subcellularLocation>
        <location evidence="1">Cell inner membrane</location>
        <topology evidence="1">Multi-pass membrane protein</topology>
    </subcellularLocation>
</comment>
<dbReference type="InterPro" id="IPR050222">
    <property type="entry name" value="MATE_MdtK"/>
</dbReference>
<keyword evidence="4" id="KW-1003">Cell membrane</keyword>
<sequence>MVPSPPPHAPTAPWRRELRACAALSLPLVVTNAIEMAMNLTNAAFVGRIAPEALAAVTLALALYSVALTFGIGLTAAVSPLISAEVGRTGGRGPAARRVVQGGLWNAALIVGPIWLILWRAEPILRAAGQEPALARAAGAYLHVMQWGLLPVLVYLVLRSMLAALERPRWAVMTGVLGIAVNAGLNAALIGGGLGLPALGVAGSALATLLSNLFMAAVLAGAVLLDPRLRDLRLLGGIARPPVAACAALWRVGLPIGIGVMLETGAFAAATGLVGAHDPAALPAHAIALQVASFTFMVPLGIAQAVSVRVGRAAGAGDAAGVGRAGWAGLALGLGTMAATALAMLALPGPIIGLFLDPATPGAGAVARTATALLALAGAFQIADGAQVVLAGMLRGLQDTRAPMVIAGVGYWCFGVPIAALLAPRYAAPGVWVGLLAGLFAVAAMLLWRWRFRRPPGGPAPSR</sequence>
<keyword evidence="6 10" id="KW-1133">Transmembrane helix</keyword>
<dbReference type="RefSeq" id="WP_129223449.1">
    <property type="nucleotide sequence ID" value="NZ_QYBB01000002.1"/>
</dbReference>
<dbReference type="Pfam" id="PF01554">
    <property type="entry name" value="MatE"/>
    <property type="match status" value="2"/>
</dbReference>
<evidence type="ECO:0000256" key="4">
    <source>
        <dbReference type="ARBA" id="ARBA00022475"/>
    </source>
</evidence>
<dbReference type="GO" id="GO:0005886">
    <property type="term" value="C:plasma membrane"/>
    <property type="evidence" value="ECO:0007669"/>
    <property type="project" value="UniProtKB-SubCell"/>
</dbReference>